<dbReference type="InterPro" id="IPR014718">
    <property type="entry name" value="GH-type_carb-bd"/>
</dbReference>
<sequence>MPDRLLLESRDWQAELLPGQGGACAALRWRGLDLLVPLPEGADPNASFAGAFVMAPWANRLDGGALPVAGTTWRLPINRPEDDTAIHGLSRDAPWAVAASGAAHAVLEQEVDATPLGAPWRYRARMEWWLDAESLRLALTLTNLGELPFPFGLGWHPFFARPAGTRLRLAADTLFARDERSLPVAAQPSTGIDGAEPAYEGLDTAFAGWDGAAEIIRDEGRLRLSASGAWARCVQVFAPAGSHILCVEPVSHVPDAPNRPALAPHGPLLMRAPGESLRGELQLRMQR</sequence>
<dbReference type="RefSeq" id="WP_252954812.1">
    <property type="nucleotide sequence ID" value="NZ_JAFIRR010000120.1"/>
</dbReference>
<dbReference type="InterPro" id="IPR008183">
    <property type="entry name" value="Aldose_1/G6P_1-epimerase"/>
</dbReference>
<comment type="caution">
    <text evidence="1">The sequence shown here is derived from an EMBL/GenBank/DDBJ whole genome shotgun (WGS) entry which is preliminary data.</text>
</comment>
<reference evidence="1 2" key="1">
    <citation type="submission" date="2021-12" db="EMBL/GenBank/DDBJ databases">
        <title>Siccirubricoccus leaddurans sp. nov., a high concentration Zn2+ tolerance bacterium.</title>
        <authorList>
            <person name="Cao Y."/>
        </authorList>
    </citation>
    <scope>NUCLEOTIDE SEQUENCE [LARGE SCALE GENOMIC DNA]</scope>
    <source>
        <strain evidence="1 2">KC 17139</strain>
    </source>
</reference>
<evidence type="ECO:0000313" key="1">
    <source>
        <dbReference type="EMBL" id="MCO6418184.1"/>
    </source>
</evidence>
<dbReference type="Pfam" id="PF01263">
    <property type="entry name" value="Aldose_epim"/>
    <property type="match status" value="1"/>
</dbReference>
<keyword evidence="2" id="KW-1185">Reference proteome</keyword>
<dbReference type="Gene3D" id="2.70.98.10">
    <property type="match status" value="1"/>
</dbReference>
<dbReference type="Proteomes" id="UP001523392">
    <property type="component" value="Unassembled WGS sequence"/>
</dbReference>
<dbReference type="SUPFAM" id="SSF74650">
    <property type="entry name" value="Galactose mutarotase-like"/>
    <property type="match status" value="1"/>
</dbReference>
<name>A0ABT1DAG7_9PROT</name>
<protein>
    <submittedName>
        <fullName evidence="1">Aldose epimerase</fullName>
    </submittedName>
</protein>
<organism evidence="1 2">
    <name type="scientific">Siccirubricoccus soli</name>
    <dbReference type="NCBI Taxonomy" id="2899147"/>
    <lineage>
        <taxon>Bacteria</taxon>
        <taxon>Pseudomonadati</taxon>
        <taxon>Pseudomonadota</taxon>
        <taxon>Alphaproteobacteria</taxon>
        <taxon>Acetobacterales</taxon>
        <taxon>Roseomonadaceae</taxon>
        <taxon>Siccirubricoccus</taxon>
    </lineage>
</organism>
<dbReference type="InterPro" id="IPR011013">
    <property type="entry name" value="Gal_mutarotase_sf_dom"/>
</dbReference>
<evidence type="ECO:0000313" key="2">
    <source>
        <dbReference type="Proteomes" id="UP001523392"/>
    </source>
</evidence>
<gene>
    <name evidence="1" type="ORF">JYK14_18735</name>
</gene>
<dbReference type="EMBL" id="JAFIRR010000120">
    <property type="protein sequence ID" value="MCO6418184.1"/>
    <property type="molecule type" value="Genomic_DNA"/>
</dbReference>
<proteinExistence type="predicted"/>
<accession>A0ABT1DAG7</accession>